<sequence length="326" mass="35672">MRNYVKLFPVVCFLLIYNGTTAQSTPSDQQLLINDMLLVADNFAAPGAEGAAIQSSAGWFSSASAMDEWTIEFSVHGNALFIPKSKQNKVSSNSDFSILTLQGGSNALLPTVFGGDSDAVFEGSIFGQNFSFDAIEGLDKKVLIHPFPQVTVGLPYGTEIAARYLPSIIINDVGFSTYGIGLKHNFTQYYERRFNPEDFQFAAVVTYSNFKVDYAFIPVDIQIAELNRIDVNANLWLAQLMGSKLYDTFEVFGAVGVTNSNFDYEMGGSGPGLGLLNESLTAIGGNEAKFKGDIGFNYYFDNFKVSTMFTAGSLFNANIGLHYRIK</sequence>
<dbReference type="EMBL" id="JH594606">
    <property type="protein sequence ID" value="EHQ02183.1"/>
    <property type="molecule type" value="Genomic_DNA"/>
</dbReference>
<accession>H2BY91</accession>
<organism evidence="2 3">
    <name type="scientific">Gillisia limnaea (strain DSM 15749 / LMG 21470 / R-8282)</name>
    <dbReference type="NCBI Taxonomy" id="865937"/>
    <lineage>
        <taxon>Bacteria</taxon>
        <taxon>Pseudomonadati</taxon>
        <taxon>Bacteroidota</taxon>
        <taxon>Flavobacteriia</taxon>
        <taxon>Flavobacteriales</taxon>
        <taxon>Flavobacteriaceae</taxon>
        <taxon>Gillisia</taxon>
    </lineage>
</organism>
<dbReference type="Proteomes" id="UP000003844">
    <property type="component" value="Unassembled WGS sequence"/>
</dbReference>
<proteinExistence type="predicted"/>
<reference evidence="3" key="1">
    <citation type="journal article" date="2012" name="Stand. Genomic Sci.">
        <title>Genome sequence of the Antarctic rhodopsins-containing flavobacterium Gillisia limnaea type strain (R-8282(T)).</title>
        <authorList>
            <person name="Riedel T."/>
            <person name="Held B."/>
            <person name="Nolan M."/>
            <person name="Lucas S."/>
            <person name="Lapidus A."/>
            <person name="Tice H."/>
            <person name="Del Rio T.G."/>
            <person name="Cheng J.F."/>
            <person name="Han C."/>
            <person name="Tapia R."/>
            <person name="Goodwin L.A."/>
            <person name="Pitluck S."/>
            <person name="Liolios K."/>
            <person name="Mavromatis K."/>
            <person name="Pagani I."/>
            <person name="Ivanova N."/>
            <person name="Mikhailova N."/>
            <person name="Pati A."/>
            <person name="Chen A."/>
            <person name="Palaniappan K."/>
            <person name="Land M."/>
            <person name="Rohde M."/>
            <person name="Tindall B.J."/>
            <person name="Detter J.C."/>
            <person name="Goker M."/>
            <person name="Bristow J."/>
            <person name="Eisen J.A."/>
            <person name="Markowitz V."/>
            <person name="Hugenholtz P."/>
            <person name="Kyrpides N.C."/>
            <person name="Klenk H.P."/>
            <person name="Woyke T."/>
        </authorList>
    </citation>
    <scope>NUCLEOTIDE SEQUENCE [LARGE SCALE GENOMIC DNA]</scope>
    <source>
        <strain evidence="3">DSM 15749 / LMG 21470 / R-8282</strain>
    </source>
</reference>
<protein>
    <recommendedName>
        <fullName evidence="4">Secreted protein</fullName>
    </recommendedName>
</protein>
<evidence type="ECO:0008006" key="4">
    <source>
        <dbReference type="Google" id="ProtNLM"/>
    </source>
</evidence>
<evidence type="ECO:0000313" key="3">
    <source>
        <dbReference type="Proteomes" id="UP000003844"/>
    </source>
</evidence>
<dbReference type="STRING" id="865937.Gilli_1536"/>
<feature type="signal peptide" evidence="1">
    <location>
        <begin position="1"/>
        <end position="22"/>
    </location>
</feature>
<dbReference type="HOGENOM" id="CLU_841325_0_0_10"/>
<dbReference type="OrthoDB" id="1420433at2"/>
<name>H2BY91_GILLR</name>
<dbReference type="Pfam" id="PF20230">
    <property type="entry name" value="DUF6588"/>
    <property type="match status" value="1"/>
</dbReference>
<feature type="chain" id="PRO_5003560452" description="Secreted protein" evidence="1">
    <location>
        <begin position="23"/>
        <end position="326"/>
    </location>
</feature>
<dbReference type="InterPro" id="IPR046495">
    <property type="entry name" value="DUF6588"/>
</dbReference>
<keyword evidence="3" id="KW-1185">Reference proteome</keyword>
<evidence type="ECO:0000313" key="2">
    <source>
        <dbReference type="EMBL" id="EHQ02183.1"/>
    </source>
</evidence>
<dbReference type="RefSeq" id="WP_006988495.1">
    <property type="nucleotide sequence ID" value="NZ_JH594606.1"/>
</dbReference>
<keyword evidence="1" id="KW-0732">Signal</keyword>
<gene>
    <name evidence="2" type="ORF">Gilli_1536</name>
</gene>
<dbReference type="AlphaFoldDB" id="H2BY91"/>
<dbReference type="eggNOG" id="ENOG502Z8Z5">
    <property type="taxonomic scope" value="Bacteria"/>
</dbReference>
<evidence type="ECO:0000256" key="1">
    <source>
        <dbReference type="SAM" id="SignalP"/>
    </source>
</evidence>